<keyword evidence="2" id="KW-0227">DNA damage</keyword>
<feature type="domain" description="BRCT" evidence="7">
    <location>
        <begin position="508"/>
        <end position="603"/>
    </location>
</feature>
<dbReference type="PROSITE" id="PS50172">
    <property type="entry name" value="BRCT"/>
    <property type="match status" value="4"/>
</dbReference>
<feature type="compositionally biased region" description="Polar residues" evidence="6">
    <location>
        <begin position="82"/>
        <end position="92"/>
    </location>
</feature>
<dbReference type="SUPFAM" id="SSF52113">
    <property type="entry name" value="BRCT domain"/>
    <property type="match status" value="3"/>
</dbReference>
<dbReference type="Pfam" id="PF12738">
    <property type="entry name" value="PTCB-BRCT"/>
    <property type="match status" value="1"/>
</dbReference>
<evidence type="ECO:0000256" key="6">
    <source>
        <dbReference type="SAM" id="MobiDB-lite"/>
    </source>
</evidence>
<dbReference type="WBParaSite" id="ACRNAN_scaffold1273.g17706.t1">
    <property type="protein sequence ID" value="ACRNAN_scaffold1273.g17706.t1"/>
    <property type="gene ID" value="ACRNAN_scaffold1273.g17706"/>
</dbReference>
<feature type="region of interest" description="Disordered" evidence="6">
    <location>
        <begin position="372"/>
        <end position="437"/>
    </location>
</feature>
<keyword evidence="3" id="KW-0539">Nucleus</keyword>
<feature type="domain" description="BRCT" evidence="7">
    <location>
        <begin position="616"/>
        <end position="689"/>
    </location>
</feature>
<evidence type="ECO:0000256" key="5">
    <source>
        <dbReference type="ARBA" id="ARBA00030146"/>
    </source>
</evidence>
<dbReference type="PANTHER" id="PTHR23196">
    <property type="entry name" value="PAX TRANSCRIPTION ACTIVATION DOMAIN INTERACTING PROTEIN"/>
    <property type="match status" value="1"/>
</dbReference>
<dbReference type="AlphaFoldDB" id="A0A914CQE7"/>
<dbReference type="Proteomes" id="UP000887540">
    <property type="component" value="Unplaced"/>
</dbReference>
<evidence type="ECO:0000313" key="8">
    <source>
        <dbReference type="Proteomes" id="UP000887540"/>
    </source>
</evidence>
<sequence length="1046" mass="117121">MEDSNQSTTNRSETPSNMDMELNQVSSPLGTLDPHRLRDMVVDKQAVASQLDSNSLNSNWSPANLPMTMSSPISESSPSLSNQRQSAGNDSSLTFATPQLQQIPSSQPMFKSGGYPGQTHEPTQFPPPSPSRQMSSNINMMSQNPMDSPLHQQMHPSQSPFPTSSGTSPSSFPQQQMGSIQYPGPNQPSHITPPHHMAASQIPQSPSTPGYPQSQMQRIPYPGGAAAQTPYPYSNWMPGQQQSMPQQYMAQSRLMGPNMNQRPIMQRIPYPGYPQGTTQSQMIYPVQQRGGPRPQYPQSVPVQNATQPSNSQNTQLAQTGVVGQHQNYYPTPGGYPPGYPPTQQGAGAQFHSVQMAYQQRAQTQQPGIRMPFMGSTSGSQGSPLVQPAQPHMYPTGAQTPHSQASQTPTPGYSQTTPRYPTPQTVSPHYSSPAQDMRSPPIISPTQAAQLPHQQQIRMQQHHQQTLVEMARQVNAPQMPPQHLRMSQGSTFYGHDLQAASSISPLVCLAGCCFLISEEFPVDRHSLTSVIRYYGGEVELWADNHTNNSPRPYSERVTHILVETVNCPLITKVYNQVSKFGDYRRRLITLQWLNDVLLKKQMVPPWKACHLPTTWCDANRPAVGKVIAISGFDEQETSNLKSMILAIGASYTSYLTKHNHILIAKNLHGEKVEKAKDGGMHIVNYLWLQDLYLGIRQPILDIDNARYAFLEMMQPAEVSLSPNQLEKLGSFASRLMVAWQWPIAINEEILARATEIHRNVENDETVFPYKKFKLQDDAPNDEQIHAAIELLKSKDISSDVVVYFSGLLPEQVDNLSRKVRLYGAHVSESVSECSHFVVPSLERTIPLIEAIAQGKSIVSPNWILQSYAQLKLIDELEFFVRDSENERKYGFNLKNTIKRARHRKVFENITFHVSRGVQPAYDIICNLIIDAGGKVDRSLPTRKKLARCIQTEDTYFLIVNENDLHLYEYLTMYNFPLFNEEFVFMGILRHSIDVSQLYRVNSPHLAALQAQVVPRAPSAVNTAAMAKQQVMQMRQEMLPQTVPRVKA</sequence>
<accession>A0A914CQE7</accession>
<dbReference type="SMART" id="SM00292">
    <property type="entry name" value="BRCT"/>
    <property type="match status" value="3"/>
</dbReference>
<feature type="region of interest" description="Disordered" evidence="6">
    <location>
        <begin position="287"/>
        <end position="313"/>
    </location>
</feature>
<dbReference type="InterPro" id="IPR051579">
    <property type="entry name" value="DDR_Transcriptional_Reg"/>
</dbReference>
<dbReference type="CDD" id="cd18432">
    <property type="entry name" value="BRCT_PAXIP1_rpt6_like"/>
    <property type="match status" value="1"/>
</dbReference>
<feature type="compositionally biased region" description="Low complexity" evidence="6">
    <location>
        <begin position="156"/>
        <end position="176"/>
    </location>
</feature>
<dbReference type="Pfam" id="PF16589">
    <property type="entry name" value="BRCT_2"/>
    <property type="match status" value="1"/>
</dbReference>
<evidence type="ECO:0000256" key="2">
    <source>
        <dbReference type="ARBA" id="ARBA00022763"/>
    </source>
</evidence>
<evidence type="ECO:0000313" key="9">
    <source>
        <dbReference type="WBParaSite" id="ACRNAN_scaffold1273.g17706.t1"/>
    </source>
</evidence>
<feature type="compositionally biased region" description="Low complexity" evidence="6">
    <location>
        <begin position="287"/>
        <end position="298"/>
    </location>
</feature>
<keyword evidence="8" id="KW-1185">Reference proteome</keyword>
<evidence type="ECO:0000256" key="1">
    <source>
        <dbReference type="ARBA" id="ARBA00004123"/>
    </source>
</evidence>
<feature type="compositionally biased region" description="Low complexity" evidence="6">
    <location>
        <begin position="70"/>
        <end position="81"/>
    </location>
</feature>
<dbReference type="Gene3D" id="3.40.50.10190">
    <property type="entry name" value="BRCT domain"/>
    <property type="match status" value="4"/>
</dbReference>
<feature type="compositionally biased region" description="Polar residues" evidence="6">
    <location>
        <begin position="49"/>
        <end position="62"/>
    </location>
</feature>
<evidence type="ECO:0000256" key="4">
    <source>
        <dbReference type="ARBA" id="ARBA00023858"/>
    </source>
</evidence>
<protein>
    <recommendedName>
        <fullName evidence="4">PAX-interacting protein 1</fullName>
    </recommendedName>
    <alternativeName>
        <fullName evidence="5">PAX transactivation activation domain-interacting protein</fullName>
    </alternativeName>
</protein>
<feature type="domain" description="BRCT" evidence="7">
    <location>
        <begin position="900"/>
        <end position="999"/>
    </location>
</feature>
<reference evidence="9" key="1">
    <citation type="submission" date="2022-11" db="UniProtKB">
        <authorList>
            <consortium name="WormBaseParasite"/>
        </authorList>
    </citation>
    <scope>IDENTIFICATION</scope>
</reference>
<feature type="compositionally biased region" description="Polar residues" evidence="6">
    <location>
        <begin position="300"/>
        <end position="313"/>
    </location>
</feature>
<feature type="domain" description="BRCT" evidence="7">
    <location>
        <begin position="791"/>
        <end position="879"/>
    </location>
</feature>
<feature type="compositionally biased region" description="Polar residues" evidence="6">
    <location>
        <begin position="201"/>
        <end position="217"/>
    </location>
</feature>
<feature type="compositionally biased region" description="Polar residues" evidence="6">
    <location>
        <begin position="1"/>
        <end position="29"/>
    </location>
</feature>
<feature type="compositionally biased region" description="Polar residues" evidence="6">
    <location>
        <begin position="396"/>
        <end position="433"/>
    </location>
</feature>
<dbReference type="PANTHER" id="PTHR23196:SF1">
    <property type="entry name" value="PAX-INTERACTING PROTEIN 1"/>
    <property type="match status" value="1"/>
</dbReference>
<comment type="subcellular location">
    <subcellularLocation>
        <location evidence="1">Nucleus</location>
    </subcellularLocation>
</comment>
<feature type="region of interest" description="Disordered" evidence="6">
    <location>
        <begin position="1"/>
        <end position="37"/>
    </location>
</feature>
<feature type="compositionally biased region" description="Polar residues" evidence="6">
    <location>
        <begin position="374"/>
        <end position="383"/>
    </location>
</feature>
<feature type="region of interest" description="Disordered" evidence="6">
    <location>
        <begin position="104"/>
        <end position="226"/>
    </location>
</feature>
<dbReference type="GO" id="GO:0044666">
    <property type="term" value="C:MLL3/4 complex"/>
    <property type="evidence" value="ECO:0007669"/>
    <property type="project" value="TreeGrafter"/>
</dbReference>
<feature type="compositionally biased region" description="Polar residues" evidence="6">
    <location>
        <begin position="131"/>
        <end position="155"/>
    </location>
</feature>
<feature type="region of interest" description="Disordered" evidence="6">
    <location>
        <begin position="49"/>
        <end position="92"/>
    </location>
</feature>
<name>A0A914CQE7_9BILA</name>
<dbReference type="GO" id="GO:0006974">
    <property type="term" value="P:DNA damage response"/>
    <property type="evidence" value="ECO:0007669"/>
    <property type="project" value="UniProtKB-KW"/>
</dbReference>
<evidence type="ECO:0000259" key="7">
    <source>
        <dbReference type="PROSITE" id="PS50172"/>
    </source>
</evidence>
<dbReference type="InterPro" id="IPR036420">
    <property type="entry name" value="BRCT_dom_sf"/>
</dbReference>
<evidence type="ECO:0000256" key="3">
    <source>
        <dbReference type="ARBA" id="ARBA00023242"/>
    </source>
</evidence>
<dbReference type="Pfam" id="PF00533">
    <property type="entry name" value="BRCT"/>
    <property type="match status" value="1"/>
</dbReference>
<organism evidence="8 9">
    <name type="scientific">Acrobeloides nanus</name>
    <dbReference type="NCBI Taxonomy" id="290746"/>
    <lineage>
        <taxon>Eukaryota</taxon>
        <taxon>Metazoa</taxon>
        <taxon>Ecdysozoa</taxon>
        <taxon>Nematoda</taxon>
        <taxon>Chromadorea</taxon>
        <taxon>Rhabditida</taxon>
        <taxon>Tylenchina</taxon>
        <taxon>Cephalobomorpha</taxon>
        <taxon>Cephaloboidea</taxon>
        <taxon>Cephalobidae</taxon>
        <taxon>Acrobeloides</taxon>
    </lineage>
</organism>
<dbReference type="CDD" id="cd17711">
    <property type="entry name" value="BRCT_PAXIP1_rpt3"/>
    <property type="match status" value="1"/>
</dbReference>
<proteinExistence type="predicted"/>
<dbReference type="InterPro" id="IPR001357">
    <property type="entry name" value="BRCT_dom"/>
</dbReference>